<comment type="pathway">
    <text evidence="3">Protein modification; protein glycosylation.</text>
</comment>
<keyword evidence="8" id="KW-0677">Repeat</keyword>
<evidence type="ECO:0000256" key="3">
    <source>
        <dbReference type="ARBA" id="ARBA00004922"/>
    </source>
</evidence>
<dbReference type="PANTHER" id="PTHR44227">
    <property type="match status" value="1"/>
</dbReference>
<feature type="transmembrane region" description="Helical" evidence="15">
    <location>
        <begin position="469"/>
        <end position="490"/>
    </location>
</feature>
<sequence length="841" mass="93208">MKEPRQKLPSHNELIRRNDDCETPTDEANEVSTERSDLDRWQRPSSSENDDDAYVVVSPPRISSGDHPAISSSSIVKGSTLAGPLTPLARLLWRGVFEPVMTSRWRRLISVLFIAVCLAPYTPMMRYKGFIMDDSVAIVRNLNVVGESVSWSDLNSRDFWGLNMFDGGWTHKSFRPITTITYRWNYILHGLDSSGFHVANFLLHAAVSFLMIPLCTIVLGAPRLLAVIGAALFACHPVHTENLLYLVCRADILAALFAILSIVLYISAAGHNNKADSGLSRNEEGPHWVLMMSGCLLACLLAVAGGLSKEAGFTVLPIFVGIEILHLWRSLKDGKPANYSRATQRIAMVCSVTIACLLWRYSHTRGTDVNMSPQDNPVQFETDRLTRMLTYAFLHGQYLKLLILPMYLCYDYSLNAIPMLRTFQDCRLLLPLASYLLIACLLAVGLRLLTTDGLERSHQCSRERGKNILVGLAVLIVTWFPASNVMFPVGTVIGERLLYIPSIGFIMLVVTLLESCASRRSGLLDPGISSSASFHGYSTRSHVSLGLKAGTGGVFSANDNAIRSQKTSRSTGRRIANRRVSILPSPGIVLSLGFTVFILIPVFSTRTFLRVLDWSDPDVLFVVDGVRQPASAKTQFNLGITYMQQQKWDEAVSALVRCALADPMSGLPYWRIGQIEILRGNFPVAEQWLMEATTKFGASLMVKDEEIFHDAAVALYQNGKVDMAMEYLHMALTMNPDFPKGLNNLACATLGVEYSQGEERGRYDAVDRAAHYVSQAIQLSEASSIQNPLYWQNMLFLAKLANNMKLAKSAESKLSEIIPDITPNDLLKSSADCTWEFVPAA</sequence>
<dbReference type="InterPro" id="IPR052346">
    <property type="entry name" value="O-mannosyl-transferase_TMTC"/>
</dbReference>
<evidence type="ECO:0000256" key="14">
    <source>
        <dbReference type="SAM" id="MobiDB-lite"/>
    </source>
</evidence>
<keyword evidence="12 15" id="KW-0472">Membrane</keyword>
<evidence type="ECO:0000256" key="12">
    <source>
        <dbReference type="ARBA" id="ARBA00023136"/>
    </source>
</evidence>
<evidence type="ECO:0000256" key="5">
    <source>
        <dbReference type="ARBA" id="ARBA00012839"/>
    </source>
</evidence>
<feature type="repeat" description="TPR" evidence="13">
    <location>
        <begin position="632"/>
        <end position="665"/>
    </location>
</feature>
<feature type="transmembrane region" description="Helical" evidence="15">
    <location>
        <begin position="496"/>
        <end position="513"/>
    </location>
</feature>
<dbReference type="EC" id="2.4.1.109" evidence="5"/>
<evidence type="ECO:0000256" key="6">
    <source>
        <dbReference type="ARBA" id="ARBA00022679"/>
    </source>
</evidence>
<organism evidence="17 18">
    <name type="scientific">Perkinsus olseni</name>
    <name type="common">Perkinsus atlanticus</name>
    <dbReference type="NCBI Taxonomy" id="32597"/>
    <lineage>
        <taxon>Eukaryota</taxon>
        <taxon>Sar</taxon>
        <taxon>Alveolata</taxon>
        <taxon>Perkinsozoa</taxon>
        <taxon>Perkinsea</taxon>
        <taxon>Perkinsida</taxon>
        <taxon>Perkinsidae</taxon>
        <taxon>Perkinsus</taxon>
    </lineage>
</organism>
<feature type="transmembrane region" description="Helical" evidence="15">
    <location>
        <begin position="343"/>
        <end position="361"/>
    </location>
</feature>
<dbReference type="AlphaFoldDB" id="A0A7J6QRU5"/>
<dbReference type="OMA" id="HCIRESA"/>
<keyword evidence="6 17" id="KW-0808">Transferase</keyword>
<evidence type="ECO:0000256" key="15">
    <source>
        <dbReference type="SAM" id="Phobius"/>
    </source>
</evidence>
<keyword evidence="7 15" id="KW-0812">Transmembrane</keyword>
<dbReference type="GO" id="GO:0004169">
    <property type="term" value="F:dolichyl-phosphate-mannose-protein mannosyltransferase activity"/>
    <property type="evidence" value="ECO:0007669"/>
    <property type="project" value="UniProtKB-EC"/>
</dbReference>
<feature type="repeat" description="TPR" evidence="13">
    <location>
        <begin position="705"/>
        <end position="738"/>
    </location>
</feature>
<dbReference type="Gene3D" id="1.25.40.10">
    <property type="entry name" value="Tetratricopeptide repeat domain"/>
    <property type="match status" value="1"/>
</dbReference>
<evidence type="ECO:0000256" key="13">
    <source>
        <dbReference type="PROSITE-ProRule" id="PRU00339"/>
    </source>
</evidence>
<feature type="transmembrane region" description="Helical" evidence="15">
    <location>
        <begin position="314"/>
        <end position="331"/>
    </location>
</feature>
<comment type="subcellular location">
    <subcellularLocation>
        <location evidence="2">Endoplasmic reticulum</location>
    </subcellularLocation>
    <subcellularLocation>
        <location evidence="1">Membrane</location>
        <topology evidence="1">Multi-pass membrane protein</topology>
    </subcellularLocation>
</comment>
<feature type="domain" description="DUF1736" evidence="16">
    <location>
        <begin position="371"/>
        <end position="438"/>
    </location>
</feature>
<gene>
    <name evidence="17" type="primary">TMTC4_2</name>
    <name evidence="17" type="ORF">FOZ63_012914</name>
</gene>
<dbReference type="SUPFAM" id="SSF48452">
    <property type="entry name" value="TPR-like"/>
    <property type="match status" value="1"/>
</dbReference>
<dbReference type="InterPro" id="IPR019734">
    <property type="entry name" value="TPR_rpt"/>
</dbReference>
<feature type="compositionally biased region" description="Basic and acidic residues" evidence="14">
    <location>
        <begin position="32"/>
        <end position="42"/>
    </location>
</feature>
<evidence type="ECO:0000256" key="7">
    <source>
        <dbReference type="ARBA" id="ARBA00022692"/>
    </source>
</evidence>
<evidence type="ECO:0000313" key="18">
    <source>
        <dbReference type="Proteomes" id="UP000553632"/>
    </source>
</evidence>
<evidence type="ECO:0000256" key="2">
    <source>
        <dbReference type="ARBA" id="ARBA00004240"/>
    </source>
</evidence>
<name>A0A7J6QRU5_PEROL</name>
<dbReference type="InterPro" id="IPR013618">
    <property type="entry name" value="TMTC_DUF1736"/>
</dbReference>
<proteinExistence type="inferred from homology"/>
<comment type="similarity">
    <text evidence="4">Belongs to the TMTC family.</text>
</comment>
<dbReference type="Pfam" id="PF08409">
    <property type="entry name" value="TMTC_DUF1736"/>
    <property type="match status" value="1"/>
</dbReference>
<keyword evidence="11 15" id="KW-1133">Transmembrane helix</keyword>
<dbReference type="EMBL" id="JABANO010031379">
    <property type="protein sequence ID" value="KAF4710346.1"/>
    <property type="molecule type" value="Genomic_DNA"/>
</dbReference>
<keyword evidence="9 13" id="KW-0802">TPR repeat</keyword>
<feature type="transmembrane region" description="Helical" evidence="15">
    <location>
        <begin position="428"/>
        <end position="449"/>
    </location>
</feature>
<feature type="transmembrane region" description="Helical" evidence="15">
    <location>
        <begin position="108"/>
        <end position="125"/>
    </location>
</feature>
<comment type="caution">
    <text evidence="17">The sequence shown here is derived from an EMBL/GenBank/DDBJ whole genome shotgun (WGS) entry which is preliminary data.</text>
</comment>
<accession>A0A7J6QRU5</accession>
<feature type="transmembrane region" description="Helical" evidence="15">
    <location>
        <begin position="288"/>
        <end position="307"/>
    </location>
</feature>
<dbReference type="PROSITE" id="PS50005">
    <property type="entry name" value="TPR"/>
    <property type="match status" value="2"/>
</dbReference>
<dbReference type="InterPro" id="IPR011990">
    <property type="entry name" value="TPR-like_helical_dom_sf"/>
</dbReference>
<feature type="region of interest" description="Disordered" evidence="14">
    <location>
        <begin position="1"/>
        <end position="56"/>
    </location>
</feature>
<dbReference type="UniPathway" id="UPA00378"/>
<evidence type="ECO:0000256" key="9">
    <source>
        <dbReference type="ARBA" id="ARBA00022803"/>
    </source>
</evidence>
<reference evidence="17 18" key="1">
    <citation type="submission" date="2020-04" db="EMBL/GenBank/DDBJ databases">
        <title>Perkinsus olseni comparative genomics.</title>
        <authorList>
            <person name="Bogema D.R."/>
        </authorList>
    </citation>
    <scope>NUCLEOTIDE SEQUENCE [LARGE SCALE GENOMIC DNA]</scope>
    <source>
        <strain evidence="17 18">ATCC PRA-207</strain>
    </source>
</reference>
<dbReference type="SMART" id="SM00028">
    <property type="entry name" value="TPR"/>
    <property type="match status" value="2"/>
</dbReference>
<feature type="transmembrane region" description="Helical" evidence="15">
    <location>
        <begin position="389"/>
        <end position="408"/>
    </location>
</feature>
<keyword evidence="10" id="KW-0256">Endoplasmic reticulum</keyword>
<dbReference type="GO" id="GO:0005783">
    <property type="term" value="C:endoplasmic reticulum"/>
    <property type="evidence" value="ECO:0007669"/>
    <property type="project" value="UniProtKB-SubCell"/>
</dbReference>
<evidence type="ECO:0000256" key="8">
    <source>
        <dbReference type="ARBA" id="ARBA00022737"/>
    </source>
</evidence>
<evidence type="ECO:0000259" key="16">
    <source>
        <dbReference type="Pfam" id="PF08409"/>
    </source>
</evidence>
<dbReference type="GO" id="GO:0016020">
    <property type="term" value="C:membrane"/>
    <property type="evidence" value="ECO:0007669"/>
    <property type="project" value="UniProtKB-SubCell"/>
</dbReference>
<dbReference type="Proteomes" id="UP000553632">
    <property type="component" value="Unassembled WGS sequence"/>
</dbReference>
<keyword evidence="18" id="KW-1185">Reference proteome</keyword>
<protein>
    <recommendedName>
        <fullName evidence="5">dolichyl-phosphate-mannose--protein mannosyltransferase</fullName>
        <ecNumber evidence="5">2.4.1.109</ecNumber>
    </recommendedName>
</protein>
<feature type="transmembrane region" description="Helical" evidence="15">
    <location>
        <begin position="582"/>
        <end position="603"/>
    </location>
</feature>
<evidence type="ECO:0000256" key="1">
    <source>
        <dbReference type="ARBA" id="ARBA00004141"/>
    </source>
</evidence>
<feature type="transmembrane region" description="Helical" evidence="15">
    <location>
        <begin position="201"/>
        <end position="234"/>
    </location>
</feature>
<evidence type="ECO:0000313" key="17">
    <source>
        <dbReference type="EMBL" id="KAF4710346.1"/>
    </source>
</evidence>
<evidence type="ECO:0000256" key="4">
    <source>
        <dbReference type="ARBA" id="ARBA00007882"/>
    </source>
</evidence>
<evidence type="ECO:0000256" key="11">
    <source>
        <dbReference type="ARBA" id="ARBA00022989"/>
    </source>
</evidence>
<evidence type="ECO:0000256" key="10">
    <source>
        <dbReference type="ARBA" id="ARBA00022824"/>
    </source>
</evidence>
<feature type="transmembrane region" description="Helical" evidence="15">
    <location>
        <begin position="246"/>
        <end position="268"/>
    </location>
</feature>
<dbReference type="PANTHER" id="PTHR44227:SF3">
    <property type="entry name" value="PROTEIN O-MANNOSYL-TRANSFERASE TMTC4"/>
    <property type="match status" value="1"/>
</dbReference>